<dbReference type="Pfam" id="PF20253">
    <property type="entry name" value="DUF6604"/>
    <property type="match status" value="1"/>
</dbReference>
<protein>
    <recommendedName>
        <fullName evidence="2">DUF6604 domain-containing protein</fullName>
    </recommendedName>
</protein>
<gene>
    <name evidence="3" type="ORF">BPAE_0113g00320</name>
</gene>
<evidence type="ECO:0000313" key="3">
    <source>
        <dbReference type="EMBL" id="TGO24075.1"/>
    </source>
</evidence>
<keyword evidence="4" id="KW-1185">Reference proteome</keyword>
<name>A0A4Z1FHX5_9HELO</name>
<sequence>MLIATSPILDVSTPVPVLNPQSRLKGKARKLAKESREKQDVPEIVPVLRAPSKKYTITTAKILKQAKAIHARQRCADWFESCKFGNQSSNKGHQHFIGLLQDILSALDQGRNDRSHQNSTEVPCKTSRKSHDTESSWTETFNRFQNLEIEDCLEEDSEVENDKDSSEPNADTPDTSDTCELEEEPLEMKMSMMIYYFFEDLHRIQNFLHGIWKRYKDKTLDLLSATLITNTTFELFSLSEQEILSNVPKLFSKKRSYDTIAAVIYANGLNTGKDPTQKMELKECYGLHPLMTSYIYPLLVV</sequence>
<reference evidence="3 4" key="1">
    <citation type="submission" date="2017-12" db="EMBL/GenBank/DDBJ databases">
        <title>Comparative genomics of Botrytis spp.</title>
        <authorList>
            <person name="Valero-Jimenez C.A."/>
            <person name="Tapia P."/>
            <person name="Veloso J."/>
            <person name="Silva-Moreno E."/>
            <person name="Staats M."/>
            <person name="Valdes J.H."/>
            <person name="Van Kan J.A.L."/>
        </authorList>
    </citation>
    <scope>NUCLEOTIDE SEQUENCE [LARGE SCALE GENOMIC DNA]</scope>
    <source>
        <strain evidence="3 4">Bp0003</strain>
    </source>
</reference>
<dbReference type="PANTHER" id="PTHR38795:SF1">
    <property type="entry name" value="DUF6604 DOMAIN-CONTAINING PROTEIN"/>
    <property type="match status" value="1"/>
</dbReference>
<feature type="compositionally biased region" description="Polar residues" evidence="1">
    <location>
        <begin position="167"/>
        <end position="176"/>
    </location>
</feature>
<dbReference type="InterPro" id="IPR046539">
    <property type="entry name" value="DUF6604"/>
</dbReference>
<proteinExistence type="predicted"/>
<accession>A0A4Z1FHX5</accession>
<comment type="caution">
    <text evidence="3">The sequence shown here is derived from an EMBL/GenBank/DDBJ whole genome shotgun (WGS) entry which is preliminary data.</text>
</comment>
<feature type="domain" description="DUF6604" evidence="2">
    <location>
        <begin position="19"/>
        <end position="244"/>
    </location>
</feature>
<dbReference type="PANTHER" id="PTHR38795">
    <property type="entry name" value="DUF6604 DOMAIN-CONTAINING PROTEIN"/>
    <property type="match status" value="1"/>
</dbReference>
<dbReference type="Proteomes" id="UP000297910">
    <property type="component" value="Unassembled WGS sequence"/>
</dbReference>
<organism evidence="3 4">
    <name type="scientific">Botrytis paeoniae</name>
    <dbReference type="NCBI Taxonomy" id="278948"/>
    <lineage>
        <taxon>Eukaryota</taxon>
        <taxon>Fungi</taxon>
        <taxon>Dikarya</taxon>
        <taxon>Ascomycota</taxon>
        <taxon>Pezizomycotina</taxon>
        <taxon>Leotiomycetes</taxon>
        <taxon>Helotiales</taxon>
        <taxon>Sclerotiniaceae</taxon>
        <taxon>Botrytis</taxon>
    </lineage>
</organism>
<feature type="region of interest" description="Disordered" evidence="1">
    <location>
        <begin position="110"/>
        <end position="137"/>
    </location>
</feature>
<evidence type="ECO:0000259" key="2">
    <source>
        <dbReference type="Pfam" id="PF20253"/>
    </source>
</evidence>
<dbReference type="EMBL" id="PQXI01000113">
    <property type="protein sequence ID" value="TGO24075.1"/>
    <property type="molecule type" value="Genomic_DNA"/>
</dbReference>
<evidence type="ECO:0000313" key="4">
    <source>
        <dbReference type="Proteomes" id="UP000297910"/>
    </source>
</evidence>
<dbReference type="AlphaFoldDB" id="A0A4Z1FHX5"/>
<evidence type="ECO:0000256" key="1">
    <source>
        <dbReference type="SAM" id="MobiDB-lite"/>
    </source>
</evidence>
<feature type="region of interest" description="Disordered" evidence="1">
    <location>
        <begin position="155"/>
        <end position="180"/>
    </location>
</feature>